<keyword evidence="2" id="KW-1185">Reference proteome</keyword>
<reference evidence="2" key="1">
    <citation type="journal article" date="2017" name="Nat. Ecol. Evol.">
        <title>Genome expansion and lineage-specific genetic innovations in the forest pathogenic fungi Armillaria.</title>
        <authorList>
            <person name="Sipos G."/>
            <person name="Prasanna A.N."/>
            <person name="Walter M.C."/>
            <person name="O'Connor E."/>
            <person name="Balint B."/>
            <person name="Krizsan K."/>
            <person name="Kiss B."/>
            <person name="Hess J."/>
            <person name="Varga T."/>
            <person name="Slot J."/>
            <person name="Riley R."/>
            <person name="Boka B."/>
            <person name="Rigling D."/>
            <person name="Barry K."/>
            <person name="Lee J."/>
            <person name="Mihaltcheva S."/>
            <person name="LaButti K."/>
            <person name="Lipzen A."/>
            <person name="Waldron R."/>
            <person name="Moloney N.M."/>
            <person name="Sperisen C."/>
            <person name="Kredics L."/>
            <person name="Vagvoelgyi C."/>
            <person name="Patrignani A."/>
            <person name="Fitzpatrick D."/>
            <person name="Nagy I."/>
            <person name="Doyle S."/>
            <person name="Anderson J.B."/>
            <person name="Grigoriev I.V."/>
            <person name="Gueldener U."/>
            <person name="Muensterkoetter M."/>
            <person name="Nagy L.G."/>
        </authorList>
    </citation>
    <scope>NUCLEOTIDE SEQUENCE [LARGE SCALE GENOMIC DNA]</scope>
    <source>
        <strain evidence="2">Ar21-2</strain>
    </source>
</reference>
<name>A0A2H3CUM7_ARMGA</name>
<evidence type="ECO:0000313" key="1">
    <source>
        <dbReference type="EMBL" id="PBK86741.1"/>
    </source>
</evidence>
<dbReference type="EMBL" id="KZ293682">
    <property type="protein sequence ID" value="PBK86741.1"/>
    <property type="molecule type" value="Genomic_DNA"/>
</dbReference>
<organism evidence="1 2">
    <name type="scientific">Armillaria gallica</name>
    <name type="common">Bulbous honey fungus</name>
    <name type="synonym">Armillaria bulbosa</name>
    <dbReference type="NCBI Taxonomy" id="47427"/>
    <lineage>
        <taxon>Eukaryota</taxon>
        <taxon>Fungi</taxon>
        <taxon>Dikarya</taxon>
        <taxon>Basidiomycota</taxon>
        <taxon>Agaricomycotina</taxon>
        <taxon>Agaricomycetes</taxon>
        <taxon>Agaricomycetidae</taxon>
        <taxon>Agaricales</taxon>
        <taxon>Marasmiineae</taxon>
        <taxon>Physalacriaceae</taxon>
        <taxon>Armillaria</taxon>
    </lineage>
</organism>
<accession>A0A2H3CUM7</accession>
<evidence type="ECO:0000313" key="2">
    <source>
        <dbReference type="Proteomes" id="UP000217790"/>
    </source>
</evidence>
<proteinExistence type="predicted"/>
<protein>
    <submittedName>
        <fullName evidence="1">Uncharacterized protein</fullName>
    </submittedName>
</protein>
<dbReference type="Proteomes" id="UP000217790">
    <property type="component" value="Unassembled WGS sequence"/>
</dbReference>
<dbReference type="AlphaFoldDB" id="A0A2H3CUM7"/>
<sequence length="219" mass="24558">MRDDHRRRVGTTSVDMIGGKSMLDARPTFHDRTYESTWLSIPLRLAQAPHQAARHMLRWRELGETDVHHYVHFQWLGPMLLPWTRRRHGGRCVGKRGPRHPYANLPLGATSTLRLHKISCSGDQDLWNDQASVPQAVAQEFGVQAGGSIVDLALNFVRRPPRTLHKLTASLACSAIQLASISIRWLFDDCSPKLAGIAAGGELAWAMVGFEDCRDHLQT</sequence>
<gene>
    <name evidence="1" type="ORF">ARMGADRAFT_479271</name>
</gene>
<dbReference type="InParanoid" id="A0A2H3CUM7"/>